<dbReference type="GeneID" id="119724789"/>
<keyword evidence="2" id="KW-1133">Transmembrane helix</keyword>
<dbReference type="EnsemblMetazoa" id="XM_038196002.1">
    <property type="protein sequence ID" value="XP_038051930.1"/>
    <property type="gene ID" value="LOC119724789"/>
</dbReference>
<evidence type="ECO:0000256" key="2">
    <source>
        <dbReference type="SAM" id="Phobius"/>
    </source>
</evidence>
<proteinExistence type="predicted"/>
<accession>A0A913ZLF4</accession>
<evidence type="ECO:0000313" key="3">
    <source>
        <dbReference type="EnsemblMetazoa" id="XP_038051930.1"/>
    </source>
</evidence>
<feature type="region of interest" description="Disordered" evidence="1">
    <location>
        <begin position="149"/>
        <end position="240"/>
    </location>
</feature>
<sequence length="240" mass="25541">MAHAVAHHGLSGAGGNSHGNRRSKQHDRNFEAVFGMNNSRRSGSRPQLRSHYSGMAMGACSPGVSLSSGTHSDQTREASMTCTQLIGLRVVSILSAITGVALIFFGLFLIPGTKILALCIPGGFLVFVALLIWCIMYVRHGRCCTKNSDSASLGGHPVEGATQRPARGSTEEGPVNLRVDIPPSSDVMTSYGPDTRIDHQHSYSPPPKYHQMGRCASFPTSGGNMGQPPSTPPPPYNEIT</sequence>
<dbReference type="Proteomes" id="UP000887568">
    <property type="component" value="Unplaced"/>
</dbReference>
<protein>
    <submittedName>
        <fullName evidence="3">Uncharacterized protein</fullName>
    </submittedName>
</protein>
<keyword evidence="2" id="KW-0472">Membrane</keyword>
<keyword evidence="4" id="KW-1185">Reference proteome</keyword>
<evidence type="ECO:0000256" key="1">
    <source>
        <dbReference type="SAM" id="MobiDB-lite"/>
    </source>
</evidence>
<dbReference type="RefSeq" id="XP_038051930.1">
    <property type="nucleotide sequence ID" value="XM_038196002.1"/>
</dbReference>
<feature type="compositionally biased region" description="Pro residues" evidence="1">
    <location>
        <begin position="229"/>
        <end position="240"/>
    </location>
</feature>
<feature type="transmembrane region" description="Helical" evidence="2">
    <location>
        <begin position="115"/>
        <end position="138"/>
    </location>
</feature>
<dbReference type="OMA" id="NQYSAGH"/>
<organism evidence="3 4">
    <name type="scientific">Patiria miniata</name>
    <name type="common">Bat star</name>
    <name type="synonym">Asterina miniata</name>
    <dbReference type="NCBI Taxonomy" id="46514"/>
    <lineage>
        <taxon>Eukaryota</taxon>
        <taxon>Metazoa</taxon>
        <taxon>Echinodermata</taxon>
        <taxon>Eleutherozoa</taxon>
        <taxon>Asterozoa</taxon>
        <taxon>Asteroidea</taxon>
        <taxon>Valvatacea</taxon>
        <taxon>Valvatida</taxon>
        <taxon>Asterinidae</taxon>
        <taxon>Patiria</taxon>
    </lineage>
</organism>
<evidence type="ECO:0000313" key="4">
    <source>
        <dbReference type="Proteomes" id="UP000887568"/>
    </source>
</evidence>
<dbReference type="OrthoDB" id="10435759at2759"/>
<reference evidence="3" key="1">
    <citation type="submission" date="2022-11" db="UniProtKB">
        <authorList>
            <consortium name="EnsemblMetazoa"/>
        </authorList>
    </citation>
    <scope>IDENTIFICATION</scope>
</reference>
<name>A0A913ZLF4_PATMI</name>
<feature type="transmembrane region" description="Helical" evidence="2">
    <location>
        <begin position="86"/>
        <end position="109"/>
    </location>
</feature>
<keyword evidence="2" id="KW-0812">Transmembrane</keyword>
<dbReference type="AlphaFoldDB" id="A0A913ZLF4"/>
<feature type="region of interest" description="Disordered" evidence="1">
    <location>
        <begin position="1"/>
        <end position="24"/>
    </location>
</feature>